<dbReference type="Gene3D" id="3.30.70.330">
    <property type="match status" value="1"/>
</dbReference>
<evidence type="ECO:0000259" key="4">
    <source>
        <dbReference type="PROSITE" id="PS50102"/>
    </source>
</evidence>
<evidence type="ECO:0000256" key="3">
    <source>
        <dbReference type="SAM" id="SignalP"/>
    </source>
</evidence>
<evidence type="ECO:0000256" key="2">
    <source>
        <dbReference type="PROSITE-ProRule" id="PRU00176"/>
    </source>
</evidence>
<dbReference type="GO" id="GO:0009507">
    <property type="term" value="C:chloroplast"/>
    <property type="evidence" value="ECO:0007669"/>
    <property type="project" value="TreeGrafter"/>
</dbReference>
<dbReference type="Pfam" id="PF00076">
    <property type="entry name" value="RRM_1"/>
    <property type="match status" value="1"/>
</dbReference>
<proteinExistence type="predicted"/>
<keyword evidence="1 2" id="KW-0694">RNA-binding</keyword>
<dbReference type="SUPFAM" id="SSF54928">
    <property type="entry name" value="RNA-binding domain, RBD"/>
    <property type="match status" value="1"/>
</dbReference>
<reference evidence="5" key="1">
    <citation type="submission" date="2020-01" db="EMBL/GenBank/DDBJ databases">
        <title>The Celery Genome Sequence Reveals Sequential Paleo-tetraploidization, Resistance Gene Elimination, Karyotype Evolution, and Functional Innovation in Apiales.</title>
        <authorList>
            <person name="Song X."/>
        </authorList>
    </citation>
    <scope>NUCLEOTIDE SEQUENCE</scope>
    <source>
        <tissue evidence="5">Leaf</tissue>
    </source>
</reference>
<dbReference type="PANTHER" id="PTHR48029">
    <property type="entry name" value="NUCLEOLAR PROTEIN 8"/>
    <property type="match status" value="1"/>
</dbReference>
<dbReference type="InterPro" id="IPR012677">
    <property type="entry name" value="Nucleotide-bd_a/b_plait_sf"/>
</dbReference>
<dbReference type="GO" id="GO:0016554">
    <property type="term" value="P:cytidine to uridine editing"/>
    <property type="evidence" value="ECO:0007669"/>
    <property type="project" value="TreeGrafter"/>
</dbReference>
<evidence type="ECO:0000313" key="6">
    <source>
        <dbReference type="Proteomes" id="UP000593563"/>
    </source>
</evidence>
<dbReference type="GO" id="GO:0003723">
    <property type="term" value="F:RNA binding"/>
    <property type="evidence" value="ECO:0007669"/>
    <property type="project" value="UniProtKB-UniRule"/>
</dbReference>
<dbReference type="SMART" id="SM00360">
    <property type="entry name" value="RRM"/>
    <property type="match status" value="1"/>
</dbReference>
<dbReference type="PROSITE" id="PS50102">
    <property type="entry name" value="RRM"/>
    <property type="match status" value="1"/>
</dbReference>
<feature type="signal peptide" evidence="3">
    <location>
        <begin position="1"/>
        <end position="18"/>
    </location>
</feature>
<dbReference type="AlphaFoldDB" id="A0A6L5B7Q3"/>
<dbReference type="InterPro" id="IPR035979">
    <property type="entry name" value="RBD_domain_sf"/>
</dbReference>
<name>A0A6L5B7Q3_APIGR</name>
<comment type="caution">
    <text evidence="5">The sequence shown here is derived from an EMBL/GenBank/DDBJ whole genome shotgun (WGS) entry which is preliminary data.</text>
</comment>
<evidence type="ECO:0000313" key="5">
    <source>
        <dbReference type="EMBL" id="KAF1001395.1"/>
    </source>
</evidence>
<dbReference type="Proteomes" id="UP000593563">
    <property type="component" value="Unassembled WGS sequence"/>
</dbReference>
<feature type="chain" id="PRO_5027096117" description="RRM domain-containing protein" evidence="3">
    <location>
        <begin position="19"/>
        <end position="172"/>
    </location>
</feature>
<dbReference type="InterPro" id="IPR003954">
    <property type="entry name" value="RRM_euk-type"/>
</dbReference>
<keyword evidence="3" id="KW-0732">Signal</keyword>
<dbReference type="GO" id="GO:1900871">
    <property type="term" value="P:chloroplast mRNA modification"/>
    <property type="evidence" value="ECO:0007669"/>
    <property type="project" value="TreeGrafter"/>
</dbReference>
<gene>
    <name evidence="5" type="ORF">AG4045_005029</name>
</gene>
<keyword evidence="6" id="KW-1185">Reference proteome</keyword>
<organism evidence="5 6">
    <name type="scientific">Apium graveolens</name>
    <name type="common">Celery</name>
    <dbReference type="NCBI Taxonomy" id="4045"/>
    <lineage>
        <taxon>Eukaryota</taxon>
        <taxon>Viridiplantae</taxon>
        <taxon>Streptophyta</taxon>
        <taxon>Embryophyta</taxon>
        <taxon>Tracheophyta</taxon>
        <taxon>Spermatophyta</taxon>
        <taxon>Magnoliopsida</taxon>
        <taxon>eudicotyledons</taxon>
        <taxon>Gunneridae</taxon>
        <taxon>Pentapetalae</taxon>
        <taxon>asterids</taxon>
        <taxon>campanulids</taxon>
        <taxon>Apiales</taxon>
        <taxon>Apiaceae</taxon>
        <taxon>Apioideae</taxon>
        <taxon>apioid superclade</taxon>
        <taxon>Apieae</taxon>
        <taxon>Apium</taxon>
    </lineage>
</organism>
<dbReference type="InterPro" id="IPR000504">
    <property type="entry name" value="RRM_dom"/>
</dbReference>
<accession>A0A6L5B7Q3</accession>
<evidence type="ECO:0000256" key="1">
    <source>
        <dbReference type="ARBA" id="ARBA00022884"/>
    </source>
</evidence>
<feature type="domain" description="RRM" evidence="4">
    <location>
        <begin position="77"/>
        <end position="155"/>
    </location>
</feature>
<dbReference type="PANTHER" id="PTHR48029:SF1">
    <property type="entry name" value="NUCLEOLAR PROTEIN 8"/>
    <property type="match status" value="1"/>
</dbReference>
<protein>
    <recommendedName>
        <fullName evidence="4">RRM domain-containing protein</fullName>
    </recommendedName>
</protein>
<sequence>MALATALVFPLPSSFVPALLSSSSCTPKFQLKLLSSSSSSSNKLKSLLSSSRLGFQLVACLDSSFSPHTSTSTSSSTRLYVSGLSFRTTQEGLRNAFEKFGNLTEVNLVMDKIANRPRGFAFLCYTTKEESKKAIEGMHGKFLDGRVIFVEVAKPRSELRKSQNQKSRTYEI</sequence>
<dbReference type="EMBL" id="WRXP01004663">
    <property type="protein sequence ID" value="KAF1001395.1"/>
    <property type="molecule type" value="Genomic_DNA"/>
</dbReference>
<dbReference type="SMART" id="SM00361">
    <property type="entry name" value="RRM_1"/>
    <property type="match status" value="1"/>
</dbReference>